<gene>
    <name evidence="6" type="primary">NCL1_35710</name>
    <name evidence="6" type="ORF">TNCT_207461</name>
</gene>
<dbReference type="PROSITE" id="PS00022">
    <property type="entry name" value="EGF_1"/>
    <property type="match status" value="2"/>
</dbReference>
<proteinExistence type="predicted"/>
<dbReference type="EMBL" id="BMAO01001137">
    <property type="protein sequence ID" value="GFQ71320.1"/>
    <property type="molecule type" value="Genomic_DNA"/>
</dbReference>
<keyword evidence="7" id="KW-1185">Reference proteome</keyword>
<comment type="caution">
    <text evidence="1">Lacks conserved residue(s) required for the propagation of feature annotation.</text>
</comment>
<feature type="coiled-coil region" evidence="2">
    <location>
        <begin position="25"/>
        <end position="52"/>
    </location>
</feature>
<organism evidence="6 7">
    <name type="scientific">Trichonephila clavata</name>
    <name type="common">Joro spider</name>
    <name type="synonym">Nephila clavata</name>
    <dbReference type="NCBI Taxonomy" id="2740835"/>
    <lineage>
        <taxon>Eukaryota</taxon>
        <taxon>Metazoa</taxon>
        <taxon>Ecdysozoa</taxon>
        <taxon>Arthropoda</taxon>
        <taxon>Chelicerata</taxon>
        <taxon>Arachnida</taxon>
        <taxon>Araneae</taxon>
        <taxon>Araneomorphae</taxon>
        <taxon>Entelegynae</taxon>
        <taxon>Araneoidea</taxon>
        <taxon>Nephilidae</taxon>
        <taxon>Trichonephila</taxon>
    </lineage>
</organism>
<feature type="disulfide bond" evidence="1">
    <location>
        <begin position="271"/>
        <end position="280"/>
    </location>
</feature>
<keyword evidence="3" id="KW-1133">Transmembrane helix</keyword>
<dbReference type="OrthoDB" id="6418528at2759"/>
<dbReference type="PROSITE" id="PS50026">
    <property type="entry name" value="EGF_3"/>
    <property type="match status" value="2"/>
</dbReference>
<feature type="chain" id="PRO_5036484257" evidence="4">
    <location>
        <begin position="23"/>
        <end position="399"/>
    </location>
</feature>
<dbReference type="SMART" id="SM00181">
    <property type="entry name" value="EGF"/>
    <property type="match status" value="4"/>
</dbReference>
<feature type="domain" description="EGF-like" evidence="5">
    <location>
        <begin position="329"/>
        <end position="359"/>
    </location>
</feature>
<name>A0A8X6F4Z2_TRICU</name>
<protein>
    <submittedName>
        <fullName evidence="6">Eat-20</fullName>
    </submittedName>
</protein>
<keyword evidence="1" id="KW-1015">Disulfide bond</keyword>
<comment type="caution">
    <text evidence="6">The sequence shown here is derived from an EMBL/GenBank/DDBJ whole genome shotgun (WGS) entry which is preliminary data.</text>
</comment>
<evidence type="ECO:0000256" key="3">
    <source>
        <dbReference type="SAM" id="Phobius"/>
    </source>
</evidence>
<keyword evidence="1" id="KW-0245">EGF-like domain</keyword>
<dbReference type="Pfam" id="PF00008">
    <property type="entry name" value="EGF"/>
    <property type="match status" value="1"/>
</dbReference>
<evidence type="ECO:0000256" key="4">
    <source>
        <dbReference type="SAM" id="SignalP"/>
    </source>
</evidence>
<evidence type="ECO:0000313" key="7">
    <source>
        <dbReference type="Proteomes" id="UP000887116"/>
    </source>
</evidence>
<keyword evidence="3" id="KW-0812">Transmembrane</keyword>
<evidence type="ECO:0000256" key="2">
    <source>
        <dbReference type="SAM" id="Coils"/>
    </source>
</evidence>
<dbReference type="Proteomes" id="UP000887116">
    <property type="component" value="Unassembled WGS sequence"/>
</dbReference>
<dbReference type="InterPro" id="IPR000742">
    <property type="entry name" value="EGF"/>
</dbReference>
<dbReference type="Gene3D" id="2.10.25.10">
    <property type="entry name" value="Laminin"/>
    <property type="match status" value="2"/>
</dbReference>
<evidence type="ECO:0000259" key="5">
    <source>
        <dbReference type="PROSITE" id="PS50026"/>
    </source>
</evidence>
<evidence type="ECO:0000313" key="6">
    <source>
        <dbReference type="EMBL" id="GFQ71320.1"/>
    </source>
</evidence>
<evidence type="ECO:0000256" key="1">
    <source>
        <dbReference type="PROSITE-ProRule" id="PRU00076"/>
    </source>
</evidence>
<dbReference type="AlphaFoldDB" id="A0A8X6F4Z2"/>
<feature type="disulfide bond" evidence="1">
    <location>
        <begin position="349"/>
        <end position="358"/>
    </location>
</feature>
<keyword evidence="3" id="KW-0472">Membrane</keyword>
<accession>A0A8X6F4Z2</accession>
<feature type="domain" description="EGF-like" evidence="5">
    <location>
        <begin position="244"/>
        <end position="281"/>
    </location>
</feature>
<keyword evidence="2" id="KW-0175">Coiled coil</keyword>
<reference evidence="6" key="1">
    <citation type="submission" date="2020-07" db="EMBL/GenBank/DDBJ databases">
        <title>Multicomponent nature underlies the extraordinary mechanical properties of spider dragline silk.</title>
        <authorList>
            <person name="Kono N."/>
            <person name="Nakamura H."/>
            <person name="Mori M."/>
            <person name="Yoshida Y."/>
            <person name="Ohtoshi R."/>
            <person name="Malay A.D."/>
            <person name="Moran D.A.P."/>
            <person name="Tomita M."/>
            <person name="Numata K."/>
            <person name="Arakawa K."/>
        </authorList>
    </citation>
    <scope>NUCLEOTIDE SEQUENCE</scope>
</reference>
<sequence length="399" mass="44508">MAIFCLILILCSEFIIQNGLNANVIQTNKLNFEELEEELNNIGLEELQTKQEKEVMNEATADFPTLMSTISECDCGRYSKDCTLGWYRNYCNCLNGYADRNGTCTKCDCGKYSKGCKFNSTTYKKECICKEDYYEKFGTCAECDCGRYSRGCKFDLTIKKCECRDGYSPDRGTCKECDCGSHSKSCKFGWIGKICECEKGYQNKNGTCTECDCGENSFRCSFLLNGTKWCSCPPSYAQNNGTCSAICMVPTDCSNGTVCTKGEGGKHFCECPPNFKGEMCEISVLCEEIERMCRAMDAVCVLKNSQAYCQCPPGKKVDLQSGLCTDICYPGKCVHGTCEVVELDYSCKCDEGYTGLHCDKVIKPKPNNSVLWTVALLSVNTLICVMLFAIFCLLCCRRK</sequence>
<feature type="signal peptide" evidence="4">
    <location>
        <begin position="1"/>
        <end position="22"/>
    </location>
</feature>
<feature type="transmembrane region" description="Helical" evidence="3">
    <location>
        <begin position="370"/>
        <end position="396"/>
    </location>
</feature>
<dbReference type="SUPFAM" id="SSF57196">
    <property type="entry name" value="EGF/Laminin"/>
    <property type="match status" value="1"/>
</dbReference>
<dbReference type="PROSITE" id="PS01186">
    <property type="entry name" value="EGF_2"/>
    <property type="match status" value="1"/>
</dbReference>
<keyword evidence="4" id="KW-0732">Signal</keyword>